<name>A0ABR1GCE9_AURAN</name>
<evidence type="ECO:0000313" key="15">
    <source>
        <dbReference type="EMBL" id="KAK7253764.1"/>
    </source>
</evidence>
<dbReference type="SUPFAM" id="SSF51735">
    <property type="entry name" value="NAD(P)-binding Rossmann-fold domains"/>
    <property type="match status" value="1"/>
</dbReference>
<evidence type="ECO:0000256" key="3">
    <source>
        <dbReference type="ARBA" id="ARBA00022857"/>
    </source>
</evidence>
<evidence type="ECO:0000259" key="13">
    <source>
        <dbReference type="Pfam" id="PF01113"/>
    </source>
</evidence>
<evidence type="ECO:0000256" key="8">
    <source>
        <dbReference type="ARBA" id="ARBA00037922"/>
    </source>
</evidence>
<protein>
    <recommendedName>
        <fullName evidence="9">4-hydroxy-tetrahydrodipicolinate reductase</fullName>
        <ecNumber evidence="9">1.17.1.8</ecNumber>
    </recommendedName>
</protein>
<keyword evidence="4" id="KW-0220">Diaminopimelate biosynthesis</keyword>
<keyword evidence="6" id="KW-0520">NAD</keyword>
<dbReference type="Pfam" id="PF01113">
    <property type="entry name" value="DapB_N"/>
    <property type="match status" value="1"/>
</dbReference>
<keyword evidence="2" id="KW-0028">Amino-acid biosynthesis</keyword>
<evidence type="ECO:0000256" key="2">
    <source>
        <dbReference type="ARBA" id="ARBA00022605"/>
    </source>
</evidence>
<keyword evidence="7" id="KW-0457">Lysine biosynthesis</keyword>
<dbReference type="InterPro" id="IPR022663">
    <property type="entry name" value="DapB_C"/>
</dbReference>
<comment type="pathway">
    <text evidence="8">Amino-acid biosynthesis; L-lysine biosynthesis via DAP pathway; (S)-tetrahydrodipicolinate from L-aspartate: step 4/4.</text>
</comment>
<keyword evidence="16" id="KW-1185">Reference proteome</keyword>
<dbReference type="Gene3D" id="3.30.360.10">
    <property type="entry name" value="Dihydrodipicolinate Reductase, domain 2"/>
    <property type="match status" value="1"/>
</dbReference>
<dbReference type="PANTHER" id="PTHR20836">
    <property type="entry name" value="DIHYDRODIPICOLINATE REDUCTASE"/>
    <property type="match status" value="1"/>
</dbReference>
<sequence length="341" mass="34477">MGALAFIALLLATPTSSLAAPRSVARAAHARRSAPRMAVAPGDIVVMMNGLPGKMGCSVGEAIVARGMELAPTALTGPDFAGDVVDVAGTSVTLVAGGTDAADAAAGALKADCAARGKTLVAVDFTVPAAAEANARYYAAHGLSFVMGTTGADAGALSKSVLDGTHSAVIAPNMSKQIVALQAVVERAAKDFPGAFAGYALDVTESHQASKIDTSGTAKAVVASLAALQDEQIWSSANAKVSAAIERIDKVRDEASQLDGAGGLLGKVPAEHLAGHAYHTYGLTSGDGTVRFELRHNVNGRSTYAEGVCDATLFLAAELAKGEPSTRLFDMIDVLRAGAMS</sequence>
<feature type="domain" description="Dihydrodipicolinate reductase N-terminal" evidence="13">
    <location>
        <begin position="46"/>
        <end position="174"/>
    </location>
</feature>
<evidence type="ECO:0000256" key="7">
    <source>
        <dbReference type="ARBA" id="ARBA00023154"/>
    </source>
</evidence>
<dbReference type="InterPro" id="IPR000846">
    <property type="entry name" value="DapB_N"/>
</dbReference>
<proteinExistence type="inferred from homology"/>
<feature type="signal peptide" evidence="12">
    <location>
        <begin position="1"/>
        <end position="19"/>
    </location>
</feature>
<dbReference type="Gene3D" id="3.40.50.720">
    <property type="entry name" value="NAD(P)-binding Rossmann-like Domain"/>
    <property type="match status" value="1"/>
</dbReference>
<evidence type="ECO:0000256" key="9">
    <source>
        <dbReference type="ARBA" id="ARBA00038983"/>
    </source>
</evidence>
<dbReference type="PANTHER" id="PTHR20836:SF0">
    <property type="entry name" value="4-HYDROXY-TETRAHYDRODIPICOLINATE REDUCTASE 1, CHLOROPLASTIC-RELATED"/>
    <property type="match status" value="1"/>
</dbReference>
<evidence type="ECO:0000259" key="14">
    <source>
        <dbReference type="Pfam" id="PF05173"/>
    </source>
</evidence>
<comment type="catalytic activity">
    <reaction evidence="10">
        <text>(S)-2,3,4,5-tetrahydrodipicolinate + NADP(+) + H2O = (2S,4S)-4-hydroxy-2,3,4,5-tetrahydrodipicolinate + NADPH + H(+)</text>
        <dbReference type="Rhea" id="RHEA:35331"/>
        <dbReference type="ChEBI" id="CHEBI:15377"/>
        <dbReference type="ChEBI" id="CHEBI:15378"/>
        <dbReference type="ChEBI" id="CHEBI:16845"/>
        <dbReference type="ChEBI" id="CHEBI:57783"/>
        <dbReference type="ChEBI" id="CHEBI:58349"/>
        <dbReference type="ChEBI" id="CHEBI:67139"/>
        <dbReference type="EC" id="1.17.1.8"/>
    </reaction>
</comment>
<keyword evidence="5" id="KW-0560">Oxidoreductase</keyword>
<evidence type="ECO:0000256" key="1">
    <source>
        <dbReference type="ARBA" id="ARBA00006642"/>
    </source>
</evidence>
<dbReference type="Pfam" id="PF05173">
    <property type="entry name" value="DapB_C"/>
    <property type="match status" value="1"/>
</dbReference>
<evidence type="ECO:0000256" key="6">
    <source>
        <dbReference type="ARBA" id="ARBA00023027"/>
    </source>
</evidence>
<keyword evidence="12" id="KW-0732">Signal</keyword>
<organism evidence="15 16">
    <name type="scientific">Aureococcus anophagefferens</name>
    <name type="common">Harmful bloom alga</name>
    <dbReference type="NCBI Taxonomy" id="44056"/>
    <lineage>
        <taxon>Eukaryota</taxon>
        <taxon>Sar</taxon>
        <taxon>Stramenopiles</taxon>
        <taxon>Ochrophyta</taxon>
        <taxon>Pelagophyceae</taxon>
        <taxon>Pelagomonadales</taxon>
        <taxon>Pelagomonadaceae</taxon>
        <taxon>Aureococcus</taxon>
    </lineage>
</organism>
<evidence type="ECO:0000256" key="5">
    <source>
        <dbReference type="ARBA" id="ARBA00023002"/>
    </source>
</evidence>
<evidence type="ECO:0000256" key="11">
    <source>
        <dbReference type="ARBA" id="ARBA00049396"/>
    </source>
</evidence>
<dbReference type="EMBL" id="JBBJCI010000034">
    <property type="protein sequence ID" value="KAK7253764.1"/>
    <property type="molecule type" value="Genomic_DNA"/>
</dbReference>
<dbReference type="EC" id="1.17.1.8" evidence="9"/>
<feature type="domain" description="Dihydrodipicolinate reductase C-terminal" evidence="14">
    <location>
        <begin position="179"/>
        <end position="335"/>
    </location>
</feature>
<evidence type="ECO:0000313" key="16">
    <source>
        <dbReference type="Proteomes" id="UP001363151"/>
    </source>
</evidence>
<reference evidence="15 16" key="1">
    <citation type="submission" date="2024-03" db="EMBL/GenBank/DDBJ databases">
        <title>Aureococcus anophagefferens CCMP1851 and Kratosvirus quantuckense: Draft genome of a second virus-susceptible host strain in the model system.</title>
        <authorList>
            <person name="Chase E."/>
            <person name="Truchon A.R."/>
            <person name="Schepens W."/>
            <person name="Wilhelm S.W."/>
        </authorList>
    </citation>
    <scope>NUCLEOTIDE SEQUENCE [LARGE SCALE GENOMIC DNA]</scope>
    <source>
        <strain evidence="15 16">CCMP1851</strain>
    </source>
</reference>
<comment type="catalytic activity">
    <reaction evidence="11">
        <text>(S)-2,3,4,5-tetrahydrodipicolinate + NAD(+) + H2O = (2S,4S)-4-hydroxy-2,3,4,5-tetrahydrodipicolinate + NADH + H(+)</text>
        <dbReference type="Rhea" id="RHEA:35323"/>
        <dbReference type="ChEBI" id="CHEBI:15377"/>
        <dbReference type="ChEBI" id="CHEBI:15378"/>
        <dbReference type="ChEBI" id="CHEBI:16845"/>
        <dbReference type="ChEBI" id="CHEBI:57540"/>
        <dbReference type="ChEBI" id="CHEBI:57945"/>
        <dbReference type="ChEBI" id="CHEBI:67139"/>
        <dbReference type="EC" id="1.17.1.8"/>
    </reaction>
</comment>
<comment type="similarity">
    <text evidence="1">Belongs to the DapB family.</text>
</comment>
<comment type="caution">
    <text evidence="15">The sequence shown here is derived from an EMBL/GenBank/DDBJ whole genome shotgun (WGS) entry which is preliminary data.</text>
</comment>
<feature type="chain" id="PRO_5046301743" description="4-hydroxy-tetrahydrodipicolinate reductase" evidence="12">
    <location>
        <begin position="20"/>
        <end position="341"/>
    </location>
</feature>
<dbReference type="InterPro" id="IPR036291">
    <property type="entry name" value="NAD(P)-bd_dom_sf"/>
</dbReference>
<dbReference type="InterPro" id="IPR023940">
    <property type="entry name" value="DHDPR_bac"/>
</dbReference>
<dbReference type="Proteomes" id="UP001363151">
    <property type="component" value="Unassembled WGS sequence"/>
</dbReference>
<accession>A0ABR1GCE9</accession>
<evidence type="ECO:0000256" key="4">
    <source>
        <dbReference type="ARBA" id="ARBA00022915"/>
    </source>
</evidence>
<gene>
    <name evidence="15" type="ORF">SO694_00002570</name>
</gene>
<evidence type="ECO:0000256" key="10">
    <source>
        <dbReference type="ARBA" id="ARBA00049080"/>
    </source>
</evidence>
<keyword evidence="3" id="KW-0521">NADP</keyword>
<evidence type="ECO:0000256" key="12">
    <source>
        <dbReference type="SAM" id="SignalP"/>
    </source>
</evidence>